<dbReference type="InterPro" id="IPR027417">
    <property type="entry name" value="P-loop_NTPase"/>
</dbReference>
<dbReference type="Pfam" id="PF13191">
    <property type="entry name" value="AAA_16"/>
    <property type="match status" value="1"/>
</dbReference>
<evidence type="ECO:0000313" key="3">
    <source>
        <dbReference type="EMBL" id="OHA03723.1"/>
    </source>
</evidence>
<dbReference type="InterPro" id="IPR041664">
    <property type="entry name" value="AAA_16"/>
</dbReference>
<protein>
    <submittedName>
        <fullName evidence="3">AAA family ATPase</fullName>
    </submittedName>
</protein>
<dbReference type="AlphaFoldDB" id="A0A1G2KWE3"/>
<reference evidence="3 4" key="1">
    <citation type="journal article" date="2016" name="Nat. Commun.">
        <title>Thousands of microbial genomes shed light on interconnected biogeochemical processes in an aquifer system.</title>
        <authorList>
            <person name="Anantharaman K."/>
            <person name="Brown C.T."/>
            <person name="Hug L.A."/>
            <person name="Sharon I."/>
            <person name="Castelle C.J."/>
            <person name="Probst A.J."/>
            <person name="Thomas B.C."/>
            <person name="Singh A."/>
            <person name="Wilkins M.J."/>
            <person name="Karaoz U."/>
            <person name="Brodie E.L."/>
            <person name="Williams K.H."/>
            <person name="Hubbard S.S."/>
            <person name="Banfield J.F."/>
        </authorList>
    </citation>
    <scope>NUCLEOTIDE SEQUENCE [LARGE SCALE GENOMIC DNA]</scope>
</reference>
<evidence type="ECO:0000256" key="1">
    <source>
        <dbReference type="SAM" id="MobiDB-lite"/>
    </source>
</evidence>
<feature type="region of interest" description="Disordered" evidence="1">
    <location>
        <begin position="1"/>
        <end position="24"/>
    </location>
</feature>
<sequence>MDAALNPFAPGAGTQPPELTGRTDNLEHARVTLERIKNGRFSRSSLLVGFRGVGKTVLLNRIKKMAEGIGYYSVFIESPEATPVAKLLAPYLRQILLQIDLVEGAKEKMRKALGALRAFASTFKLEIGDIGVGVTAASGTADSGHLEKDLTDLLVSIGEAAQESSTAVAIFIDELQYVEHKELGALIAGIHRIGQLNLPFVLFGAGLPQLAGLTGKAKTYAERLFEFQEIGPLKDTDARAAIKGPIERTGASIDEDALLKLVKSTEGYPYFLQEWGLHAWNHAQTSRITIKDVQEAERAAIIVLDQSFFRVRFDRLTKGEKEYLRAMADLGSGPHYRSGDIATRLGRSVDRVAPTRANAIAKGMIYSPSYGDNAFTVPKFDEYMRRVIPNFSPNMSMNKSRRRGRKKHG</sequence>
<gene>
    <name evidence="3" type="ORF">A3J58_00135</name>
</gene>
<comment type="caution">
    <text evidence="3">The sequence shown here is derived from an EMBL/GenBank/DDBJ whole genome shotgun (WGS) entry which is preliminary data.</text>
</comment>
<dbReference type="Gene3D" id="3.40.50.300">
    <property type="entry name" value="P-loop containing nucleotide triphosphate hydrolases"/>
    <property type="match status" value="1"/>
</dbReference>
<accession>A0A1G2KWE3</accession>
<dbReference type="PANTHER" id="PTHR34301">
    <property type="entry name" value="DNA-BINDING PROTEIN-RELATED"/>
    <property type="match status" value="1"/>
</dbReference>
<feature type="domain" description="Orc1-like AAA ATPase" evidence="2">
    <location>
        <begin position="18"/>
        <end position="187"/>
    </location>
</feature>
<proteinExistence type="predicted"/>
<evidence type="ECO:0000259" key="2">
    <source>
        <dbReference type="Pfam" id="PF13191"/>
    </source>
</evidence>
<dbReference type="EMBL" id="MHQM01000021">
    <property type="protein sequence ID" value="OHA03723.1"/>
    <property type="molecule type" value="Genomic_DNA"/>
</dbReference>
<name>A0A1G2KWE3_9BACT</name>
<organism evidence="3 4">
    <name type="scientific">Candidatus Sungbacteria bacterium RIFCSPHIGHO2_02_FULL_52_23</name>
    <dbReference type="NCBI Taxonomy" id="1802274"/>
    <lineage>
        <taxon>Bacteria</taxon>
        <taxon>Candidatus Sungiibacteriota</taxon>
    </lineage>
</organism>
<evidence type="ECO:0000313" key="4">
    <source>
        <dbReference type="Proteomes" id="UP000178510"/>
    </source>
</evidence>
<dbReference type="SUPFAM" id="SSF52540">
    <property type="entry name" value="P-loop containing nucleoside triphosphate hydrolases"/>
    <property type="match status" value="1"/>
</dbReference>
<dbReference type="PANTHER" id="PTHR34301:SF8">
    <property type="entry name" value="ATPASE DOMAIN-CONTAINING PROTEIN"/>
    <property type="match status" value="1"/>
</dbReference>
<dbReference type="Proteomes" id="UP000178510">
    <property type="component" value="Unassembled WGS sequence"/>
</dbReference>